<dbReference type="Pfam" id="PF00015">
    <property type="entry name" value="MCPsignal"/>
    <property type="match status" value="1"/>
</dbReference>
<dbReference type="SUPFAM" id="SSF58104">
    <property type="entry name" value="Methyl-accepting chemotaxis protein (MCP) signaling domain"/>
    <property type="match status" value="1"/>
</dbReference>
<evidence type="ECO:0000256" key="2">
    <source>
        <dbReference type="PROSITE-ProRule" id="PRU00284"/>
    </source>
</evidence>
<dbReference type="PROSITE" id="PS50111">
    <property type="entry name" value="CHEMOTAXIS_TRANSDUC_2"/>
    <property type="match status" value="1"/>
</dbReference>
<gene>
    <name evidence="6" type="ORF">HNQ99_000899</name>
</gene>
<keyword evidence="1 2" id="KW-0807">Transducer</keyword>
<keyword evidence="4" id="KW-0472">Membrane</keyword>
<evidence type="ECO:0000259" key="5">
    <source>
        <dbReference type="PROSITE" id="PS50111"/>
    </source>
</evidence>
<dbReference type="PANTHER" id="PTHR32089">
    <property type="entry name" value="METHYL-ACCEPTING CHEMOTAXIS PROTEIN MCPB"/>
    <property type="match status" value="1"/>
</dbReference>
<accession>A0A840HSX1</accession>
<evidence type="ECO:0000256" key="3">
    <source>
        <dbReference type="SAM" id="Coils"/>
    </source>
</evidence>
<dbReference type="RefSeq" id="WP_184474458.1">
    <property type="nucleotide sequence ID" value="NZ_JACHOV010000003.1"/>
</dbReference>
<protein>
    <submittedName>
        <fullName evidence="6">Methyl-accepting chemotaxis protein</fullName>
    </submittedName>
</protein>
<dbReference type="Gene3D" id="1.10.287.950">
    <property type="entry name" value="Methyl-accepting chemotaxis protein"/>
    <property type="match status" value="1"/>
</dbReference>
<keyword evidence="4" id="KW-1133">Transmembrane helix</keyword>
<proteinExistence type="predicted"/>
<keyword evidence="4" id="KW-0812">Transmembrane</keyword>
<dbReference type="SMART" id="SM00283">
    <property type="entry name" value="MA"/>
    <property type="match status" value="1"/>
</dbReference>
<evidence type="ECO:0000256" key="4">
    <source>
        <dbReference type="SAM" id="Phobius"/>
    </source>
</evidence>
<dbReference type="InterPro" id="IPR004089">
    <property type="entry name" value="MCPsignal_dom"/>
</dbReference>
<evidence type="ECO:0000313" key="6">
    <source>
        <dbReference type="EMBL" id="MBB4640606.1"/>
    </source>
</evidence>
<sequence length="629" mass="67663">MNMAKRLKAMAGKVIQRASDGLRENMMLPVVSLVLMALITCAVVVTSLVTKMDADAGQFMQRTLSTYMDREMYELGDQLSHITRADGSDASGIKAFQREVVHLSAPGALYGYIIDKQGRVFWSQAPKGQTAPALAAASPVGLQALLRQPVQEQGRQIGNSRVALALFDSRPAMFAAAPLPPQGADSVKHPARFAVLVQKIDDPALHYWNTTFHLLGLKWEKGEPRPGYRSIDLTDDAGNKIGHIVWPSYRVGMKAFSGILPFISICGIVFAALSFWLILLIRRSCLAMELSREMAIKLSAEATDNARRAEQARQQAEAALADAEGARRRADEMARREVTEQALHRQQLRENSHHMAAALQESMSSLVKQLIETANDLELSAELTIGTLHEQQKQADVVRVRSQDAAEAIAAVTGGIEELTGSIAEIRKAAEESRQFAQVASDHSAAARDANDHLLQQVSSINDAASIIASIAKQTNLLALNAAIEAARAGSSGYGFAVVANEVKALASETARTTGDIHDRVDGIETAARSTVNLVGSLDEMLGSLVQAMASSSATVQQQQAVAENIRRSSRGVAENAQVAAQAVEAISTSLDSIAQTASSTRHIGAAVRNRAEHLNTEFARLVQQLEAA</sequence>
<reference evidence="6 7" key="1">
    <citation type="submission" date="2020-08" db="EMBL/GenBank/DDBJ databases">
        <title>Genomic Encyclopedia of Type Strains, Phase IV (KMG-IV): sequencing the most valuable type-strain genomes for metagenomic binning, comparative biology and taxonomic classification.</title>
        <authorList>
            <person name="Goeker M."/>
        </authorList>
    </citation>
    <scope>NUCLEOTIDE SEQUENCE [LARGE SCALE GENOMIC DNA]</scope>
    <source>
        <strain evidence="6 7">DSM 7465</strain>
    </source>
</reference>
<evidence type="ECO:0000256" key="1">
    <source>
        <dbReference type="ARBA" id="ARBA00023224"/>
    </source>
</evidence>
<dbReference type="PANTHER" id="PTHR32089:SF112">
    <property type="entry name" value="LYSOZYME-LIKE PROTEIN-RELATED"/>
    <property type="match status" value="1"/>
</dbReference>
<comment type="caution">
    <text evidence="6">The sequence shown here is derived from an EMBL/GenBank/DDBJ whole genome shotgun (WGS) entry which is preliminary data.</text>
</comment>
<dbReference type="GO" id="GO:0007165">
    <property type="term" value="P:signal transduction"/>
    <property type="evidence" value="ECO:0007669"/>
    <property type="project" value="UniProtKB-KW"/>
</dbReference>
<feature type="domain" description="Methyl-accepting transducer" evidence="5">
    <location>
        <begin position="373"/>
        <end position="595"/>
    </location>
</feature>
<feature type="transmembrane region" description="Helical" evidence="4">
    <location>
        <begin position="259"/>
        <end position="281"/>
    </location>
</feature>
<dbReference type="EMBL" id="JACHOV010000003">
    <property type="protein sequence ID" value="MBB4640606.1"/>
    <property type="molecule type" value="Genomic_DNA"/>
</dbReference>
<evidence type="ECO:0000313" key="7">
    <source>
        <dbReference type="Proteomes" id="UP000575068"/>
    </source>
</evidence>
<organism evidence="6 7">
    <name type="scientific">Rhizorhapis suberifaciens</name>
    <name type="common">corky root of lettuce</name>
    <dbReference type="NCBI Taxonomy" id="13656"/>
    <lineage>
        <taxon>Bacteria</taxon>
        <taxon>Pseudomonadati</taxon>
        <taxon>Pseudomonadota</taxon>
        <taxon>Alphaproteobacteria</taxon>
        <taxon>Sphingomonadales</taxon>
        <taxon>Sphingomonadaceae</taxon>
        <taxon>Rhizorhapis</taxon>
    </lineage>
</organism>
<dbReference type="GO" id="GO:0016020">
    <property type="term" value="C:membrane"/>
    <property type="evidence" value="ECO:0007669"/>
    <property type="project" value="InterPro"/>
</dbReference>
<name>A0A840HSX1_9SPHN</name>
<dbReference type="Proteomes" id="UP000575068">
    <property type="component" value="Unassembled WGS sequence"/>
</dbReference>
<keyword evidence="7" id="KW-1185">Reference proteome</keyword>
<feature type="coiled-coil region" evidence="3">
    <location>
        <begin position="299"/>
        <end position="336"/>
    </location>
</feature>
<keyword evidence="3" id="KW-0175">Coiled coil</keyword>
<dbReference type="AlphaFoldDB" id="A0A840HSX1"/>